<comment type="caution">
    <text evidence="2">The sequence shown here is derived from an EMBL/GenBank/DDBJ whole genome shotgun (WGS) entry which is preliminary data.</text>
</comment>
<dbReference type="EMBL" id="NKXS01004738">
    <property type="protein sequence ID" value="PIN05526.1"/>
    <property type="molecule type" value="Genomic_DNA"/>
</dbReference>
<dbReference type="STRING" id="429701.A0A2G9GJS3"/>
<evidence type="ECO:0000313" key="2">
    <source>
        <dbReference type="EMBL" id="PIN05526.1"/>
    </source>
</evidence>
<feature type="region of interest" description="Disordered" evidence="1">
    <location>
        <begin position="65"/>
        <end position="84"/>
    </location>
</feature>
<dbReference type="OrthoDB" id="603047at2759"/>
<dbReference type="PANTHER" id="PTHR34808">
    <property type="entry name" value="EXPRESSED PROTEIN"/>
    <property type="match status" value="1"/>
</dbReference>
<keyword evidence="3" id="KW-1185">Reference proteome</keyword>
<reference evidence="3" key="1">
    <citation type="journal article" date="2018" name="Gigascience">
        <title>Genome assembly of the Pink Ipe (Handroanthus impetiginosus, Bignoniaceae), a highly valued, ecologically keystone Neotropical timber forest tree.</title>
        <authorList>
            <person name="Silva-Junior O.B."/>
            <person name="Grattapaglia D."/>
            <person name="Novaes E."/>
            <person name="Collevatti R.G."/>
        </authorList>
    </citation>
    <scope>NUCLEOTIDE SEQUENCE [LARGE SCALE GENOMIC DNA]</scope>
    <source>
        <strain evidence="3">cv. UFG-1</strain>
    </source>
</reference>
<organism evidence="2 3">
    <name type="scientific">Handroanthus impetiginosus</name>
    <dbReference type="NCBI Taxonomy" id="429701"/>
    <lineage>
        <taxon>Eukaryota</taxon>
        <taxon>Viridiplantae</taxon>
        <taxon>Streptophyta</taxon>
        <taxon>Embryophyta</taxon>
        <taxon>Tracheophyta</taxon>
        <taxon>Spermatophyta</taxon>
        <taxon>Magnoliopsida</taxon>
        <taxon>eudicotyledons</taxon>
        <taxon>Gunneridae</taxon>
        <taxon>Pentapetalae</taxon>
        <taxon>asterids</taxon>
        <taxon>lamiids</taxon>
        <taxon>Lamiales</taxon>
        <taxon>Bignoniaceae</taxon>
        <taxon>Crescentiina</taxon>
        <taxon>Tabebuia alliance</taxon>
        <taxon>Handroanthus</taxon>
    </lineage>
</organism>
<evidence type="ECO:0000256" key="1">
    <source>
        <dbReference type="SAM" id="MobiDB-lite"/>
    </source>
</evidence>
<accession>A0A2G9GJS3</accession>
<dbReference type="Proteomes" id="UP000231279">
    <property type="component" value="Unassembled WGS sequence"/>
</dbReference>
<sequence>MDGFRLERQSSIENEPRTLSIHQIDYAREAAMYVVNTRSIEEALRIFTEGLEPVARCAESGQRCHAQEREEEQQQKQYSHKDQRNIRIPNIRDIVSAPF</sequence>
<name>A0A2G9GJS3_9LAMI</name>
<gene>
    <name evidence="2" type="ORF">CDL12_21929</name>
</gene>
<dbReference type="PANTHER" id="PTHR34808:SF2">
    <property type="entry name" value="EXPRESSED PROTEIN"/>
    <property type="match status" value="1"/>
</dbReference>
<dbReference type="AlphaFoldDB" id="A0A2G9GJS3"/>
<evidence type="ECO:0000313" key="3">
    <source>
        <dbReference type="Proteomes" id="UP000231279"/>
    </source>
</evidence>
<proteinExistence type="predicted"/>
<protein>
    <submittedName>
        <fullName evidence="2">Uncharacterized protein</fullName>
    </submittedName>
</protein>